<sequence length="217" mass="24460">MAHTLTLYHHIRSSASYRVRIALALKGLDYRSHLIDLSRHDQLAPGFAEKNPARLVPVLDDDGTLITQSLAIIEYLDETHPQAPLLPRTNAADRAWVRQIALSIGCEIHPLQNLGVLNQLRDGLGLDEAQRKDWSAHWIARGFDALEQRLSASSRRGAFCFGDQPTVADIFLVPQIVNARRFDVDMKPYPILREIDDRCMALPAFVDTHPSRFPARP</sequence>
<reference evidence="4 5" key="1">
    <citation type="journal article" date="2012" name="J. Bacteriol.">
        <title>Genome Sequence of n-Alkane-Degrading Hydrocarboniphaga effusa Strain AP103T (ATCC BAA-332T).</title>
        <authorList>
            <person name="Chang H.K."/>
            <person name="Zylstra G.J."/>
            <person name="Chae J.C."/>
        </authorList>
    </citation>
    <scope>NUCLEOTIDE SEQUENCE [LARGE SCALE GENOMIC DNA]</scope>
    <source>
        <strain evidence="4 5">AP103</strain>
    </source>
</reference>
<dbReference type="PROSITE" id="PS50404">
    <property type="entry name" value="GST_NTER"/>
    <property type="match status" value="1"/>
</dbReference>
<dbReference type="InterPro" id="IPR004045">
    <property type="entry name" value="Glutathione_S-Trfase_N"/>
</dbReference>
<name>I8T1Y4_9GAMM</name>
<dbReference type="PROSITE" id="PS50405">
    <property type="entry name" value="GST_CTER"/>
    <property type="match status" value="1"/>
</dbReference>
<comment type="caution">
    <text evidence="4">The sequence shown here is derived from an EMBL/GenBank/DDBJ whole genome shotgun (WGS) entry which is preliminary data.</text>
</comment>
<dbReference type="InterPro" id="IPR036249">
    <property type="entry name" value="Thioredoxin-like_sf"/>
</dbReference>
<dbReference type="PANTHER" id="PTHR42673:SF4">
    <property type="entry name" value="MALEYLACETOACETATE ISOMERASE"/>
    <property type="match status" value="1"/>
</dbReference>
<evidence type="ECO:0000259" key="3">
    <source>
        <dbReference type="PROSITE" id="PS50405"/>
    </source>
</evidence>
<dbReference type="Pfam" id="PF13409">
    <property type="entry name" value="GST_N_2"/>
    <property type="match status" value="1"/>
</dbReference>
<keyword evidence="5" id="KW-1185">Reference proteome</keyword>
<evidence type="ECO:0000313" key="5">
    <source>
        <dbReference type="Proteomes" id="UP000003704"/>
    </source>
</evidence>
<dbReference type="SUPFAM" id="SSF52833">
    <property type="entry name" value="Thioredoxin-like"/>
    <property type="match status" value="1"/>
</dbReference>
<dbReference type="InterPro" id="IPR010987">
    <property type="entry name" value="Glutathione-S-Trfase_C-like"/>
</dbReference>
<organism evidence="4 5">
    <name type="scientific">Hydrocarboniphaga effusa AP103</name>
    <dbReference type="NCBI Taxonomy" id="1172194"/>
    <lineage>
        <taxon>Bacteria</taxon>
        <taxon>Pseudomonadati</taxon>
        <taxon>Pseudomonadota</taxon>
        <taxon>Gammaproteobacteria</taxon>
        <taxon>Nevskiales</taxon>
        <taxon>Nevskiaceae</taxon>
        <taxon>Hydrocarboniphaga</taxon>
    </lineage>
</organism>
<dbReference type="SFLD" id="SFLDS00019">
    <property type="entry name" value="Glutathione_Transferase_(cytos"/>
    <property type="match status" value="1"/>
</dbReference>
<dbReference type="PANTHER" id="PTHR42673">
    <property type="entry name" value="MALEYLACETOACETATE ISOMERASE"/>
    <property type="match status" value="1"/>
</dbReference>
<dbReference type="Proteomes" id="UP000003704">
    <property type="component" value="Unassembled WGS sequence"/>
</dbReference>
<dbReference type="EMBL" id="AKGD01000004">
    <property type="protein sequence ID" value="EIT67925.1"/>
    <property type="molecule type" value="Genomic_DNA"/>
</dbReference>
<dbReference type="InterPro" id="IPR040079">
    <property type="entry name" value="Glutathione_S-Trfase"/>
</dbReference>
<dbReference type="NCBIfam" id="TIGR01262">
    <property type="entry name" value="maiA"/>
    <property type="match status" value="1"/>
</dbReference>
<dbReference type="AlphaFoldDB" id="I8T1Y4"/>
<dbReference type="InterPro" id="IPR005955">
    <property type="entry name" value="GST_Zeta"/>
</dbReference>
<feature type="domain" description="GST C-terminal" evidence="3">
    <location>
        <begin position="90"/>
        <end position="217"/>
    </location>
</feature>
<evidence type="ECO:0000259" key="2">
    <source>
        <dbReference type="PROSITE" id="PS50404"/>
    </source>
</evidence>
<dbReference type="SUPFAM" id="SSF47616">
    <property type="entry name" value="GST C-terminal domain-like"/>
    <property type="match status" value="1"/>
</dbReference>
<evidence type="ECO:0000256" key="1">
    <source>
        <dbReference type="ARBA" id="ARBA00010007"/>
    </source>
</evidence>
<dbReference type="CDD" id="cd03042">
    <property type="entry name" value="GST_N_Zeta"/>
    <property type="match status" value="1"/>
</dbReference>
<dbReference type="RefSeq" id="WP_007187295.1">
    <property type="nucleotide sequence ID" value="NZ_AKGD01000004.1"/>
</dbReference>
<keyword evidence="4" id="KW-0413">Isomerase</keyword>
<dbReference type="GO" id="GO:0005737">
    <property type="term" value="C:cytoplasm"/>
    <property type="evidence" value="ECO:0007669"/>
    <property type="project" value="InterPro"/>
</dbReference>
<dbReference type="Gene3D" id="1.20.1050.10">
    <property type="match status" value="1"/>
</dbReference>
<evidence type="ECO:0000313" key="4">
    <source>
        <dbReference type="EMBL" id="EIT67925.1"/>
    </source>
</evidence>
<dbReference type="FunFam" id="1.20.1050.10:FF:000017">
    <property type="entry name" value="Maleylacetoacetate isomerase"/>
    <property type="match status" value="1"/>
</dbReference>
<dbReference type="GO" id="GO:0006749">
    <property type="term" value="P:glutathione metabolic process"/>
    <property type="evidence" value="ECO:0007669"/>
    <property type="project" value="TreeGrafter"/>
</dbReference>
<dbReference type="GO" id="GO:0006559">
    <property type="term" value="P:L-phenylalanine catabolic process"/>
    <property type="evidence" value="ECO:0007669"/>
    <property type="project" value="TreeGrafter"/>
</dbReference>
<dbReference type="Pfam" id="PF13410">
    <property type="entry name" value="GST_C_2"/>
    <property type="match status" value="1"/>
</dbReference>
<dbReference type="PATRIC" id="fig|1172194.4.peg.4226"/>
<dbReference type="STRING" id="1172194.WQQ_43600"/>
<dbReference type="InterPro" id="IPR036282">
    <property type="entry name" value="Glutathione-S-Trfase_C_sf"/>
</dbReference>
<comment type="similarity">
    <text evidence="1">Belongs to the GST superfamily. Zeta family.</text>
</comment>
<dbReference type="GO" id="GO:0004364">
    <property type="term" value="F:glutathione transferase activity"/>
    <property type="evidence" value="ECO:0007669"/>
    <property type="project" value="TreeGrafter"/>
</dbReference>
<feature type="domain" description="GST N-terminal" evidence="2">
    <location>
        <begin position="3"/>
        <end position="84"/>
    </location>
</feature>
<dbReference type="CDD" id="cd03191">
    <property type="entry name" value="GST_C_Zeta"/>
    <property type="match status" value="1"/>
</dbReference>
<accession>I8T1Y4</accession>
<gene>
    <name evidence="4" type="ORF">WQQ_43600</name>
</gene>
<dbReference type="SFLD" id="SFLDG00358">
    <property type="entry name" value="Main_(cytGST)"/>
    <property type="match status" value="1"/>
</dbReference>
<dbReference type="GO" id="GO:0016034">
    <property type="term" value="F:maleylacetoacetate isomerase activity"/>
    <property type="evidence" value="ECO:0007669"/>
    <property type="project" value="TreeGrafter"/>
</dbReference>
<dbReference type="InterPro" id="IPR034333">
    <property type="entry name" value="GST_Zeta_N"/>
</dbReference>
<protein>
    <submittedName>
        <fullName evidence="4">Maleylacetoacetate isomerase</fullName>
    </submittedName>
</protein>
<dbReference type="Gene3D" id="3.40.30.10">
    <property type="entry name" value="Glutaredoxin"/>
    <property type="match status" value="1"/>
</dbReference>
<proteinExistence type="inferred from homology"/>
<dbReference type="InterPro" id="IPR034330">
    <property type="entry name" value="GST_Zeta_C"/>
</dbReference>